<dbReference type="SUPFAM" id="SSF52172">
    <property type="entry name" value="CheY-like"/>
    <property type="match status" value="1"/>
</dbReference>
<evidence type="ECO:0000256" key="2">
    <source>
        <dbReference type="PROSITE-ProRule" id="PRU00169"/>
    </source>
</evidence>
<keyword evidence="4" id="KW-0418">Kinase</keyword>
<dbReference type="CDD" id="cd00156">
    <property type="entry name" value="REC"/>
    <property type="match status" value="1"/>
</dbReference>
<keyword evidence="5" id="KW-1185">Reference proteome</keyword>
<dbReference type="SUPFAM" id="SSF52540">
    <property type="entry name" value="P-loop containing nucleoside triphosphate hydrolases"/>
    <property type="match status" value="1"/>
</dbReference>
<sequence>METNTGIGSVVKSGLFTESEKEDEVVTRHPIVVSVSRNFGSNGGKISELLAERLGVTCYGHSMIDEMMNKTHTTKKLMTLMDEKLPRAIDSFLYSLFVKPDNSVAGYYKNLIKTVLNISKLGGVIVGRGARLILAHDPLVFRVSIEGSRDVCIKRVAEREGISDEAAKRKIISTEKDRSAFMKGLFKRYPNTRTYYDLVINSDRIDPMHAVDIIVHAMERMGYITAEQANAPQHRAAPIEVRPLPPVHLGLHFLIVEDETEFYSLIKGWLETWPGTGDKGDKGDKETTRLTTPSVNLTNAKSFQDAETYLENNHYDLILLDLNLSDSRGLEETFGRINQKIRDTPIIVFTGIDDEQKADQAVAQGAQDYLVKGQVNKKILVRSIKHALSRYRIMRSGKK</sequence>
<organism evidence="4 5">
    <name type="scientific">Candidatus Magnetaquiglobus chichijimensis</name>
    <dbReference type="NCBI Taxonomy" id="3141448"/>
    <lineage>
        <taxon>Bacteria</taxon>
        <taxon>Pseudomonadati</taxon>
        <taxon>Pseudomonadota</taxon>
        <taxon>Magnetococcia</taxon>
        <taxon>Magnetococcales</taxon>
        <taxon>Candidatus Magnetaquicoccaceae</taxon>
        <taxon>Candidatus Magnetaquiglobus</taxon>
    </lineage>
</organism>
<keyword evidence="4" id="KW-0808">Transferase</keyword>
<dbReference type="Pfam" id="PF00072">
    <property type="entry name" value="Response_reg"/>
    <property type="match status" value="1"/>
</dbReference>
<name>A0ABQ0C7N5_9PROT</name>
<dbReference type="PANTHER" id="PTHR44591:SF25">
    <property type="entry name" value="CHEMOTAXIS TWO-COMPONENT RESPONSE REGULATOR"/>
    <property type="match status" value="1"/>
</dbReference>
<gene>
    <name evidence="4" type="primary">cmk_2</name>
    <name evidence="4" type="ORF">SIID45300_01212</name>
</gene>
<evidence type="ECO:0000259" key="3">
    <source>
        <dbReference type="PROSITE" id="PS50110"/>
    </source>
</evidence>
<dbReference type="EMBL" id="BAAFGK010000004">
    <property type="protein sequence ID" value="GAB0056897.1"/>
    <property type="molecule type" value="Genomic_DNA"/>
</dbReference>
<comment type="caution">
    <text evidence="4">The sequence shown here is derived from an EMBL/GenBank/DDBJ whole genome shotgun (WGS) entry which is preliminary data.</text>
</comment>
<dbReference type="GO" id="GO:0016301">
    <property type="term" value="F:kinase activity"/>
    <property type="evidence" value="ECO:0007669"/>
    <property type="project" value="UniProtKB-KW"/>
</dbReference>
<dbReference type="PROSITE" id="PS50110">
    <property type="entry name" value="RESPONSE_REGULATORY"/>
    <property type="match status" value="1"/>
</dbReference>
<reference evidence="4 5" key="2">
    <citation type="submission" date="2024-09" db="EMBL/GenBank/DDBJ databases">
        <title>Draft genome sequence of Candidatus Magnetaquicoccaceae bacterium FCR-1.</title>
        <authorList>
            <person name="Shimoshige H."/>
            <person name="Shimamura S."/>
            <person name="Taoka A."/>
            <person name="Kobayashi H."/>
            <person name="Maekawa T."/>
        </authorList>
    </citation>
    <scope>NUCLEOTIDE SEQUENCE [LARGE SCALE GENOMIC DNA]</scope>
    <source>
        <strain evidence="4 5">FCR-1</strain>
    </source>
</reference>
<dbReference type="InterPro" id="IPR001789">
    <property type="entry name" value="Sig_transdc_resp-reg_receiver"/>
</dbReference>
<evidence type="ECO:0000313" key="5">
    <source>
        <dbReference type="Proteomes" id="UP001628193"/>
    </source>
</evidence>
<evidence type="ECO:0000256" key="1">
    <source>
        <dbReference type="ARBA" id="ARBA00022553"/>
    </source>
</evidence>
<dbReference type="InterPro" id="IPR050595">
    <property type="entry name" value="Bact_response_regulator"/>
</dbReference>
<proteinExistence type="predicted"/>
<dbReference type="Gene3D" id="3.40.50.300">
    <property type="entry name" value="P-loop containing nucleotide triphosphate hydrolases"/>
    <property type="match status" value="1"/>
</dbReference>
<dbReference type="InterPro" id="IPR011006">
    <property type="entry name" value="CheY-like_superfamily"/>
</dbReference>
<dbReference type="SMART" id="SM00448">
    <property type="entry name" value="REC"/>
    <property type="match status" value="1"/>
</dbReference>
<dbReference type="Pfam" id="PF13189">
    <property type="entry name" value="Cytidylate_kin2"/>
    <property type="match status" value="1"/>
</dbReference>
<keyword evidence="1 2" id="KW-0597">Phosphoprotein</keyword>
<dbReference type="RefSeq" id="WP_420904613.1">
    <property type="nucleotide sequence ID" value="NZ_BAAFGK010000004.1"/>
</dbReference>
<dbReference type="Proteomes" id="UP001628193">
    <property type="component" value="Unassembled WGS sequence"/>
</dbReference>
<dbReference type="InterPro" id="IPR027417">
    <property type="entry name" value="P-loop_NTPase"/>
</dbReference>
<reference evidence="4 5" key="1">
    <citation type="submission" date="2024-05" db="EMBL/GenBank/DDBJ databases">
        <authorList>
            <consortium name="Candidatus Magnetaquicoccaceae bacterium FCR-1 genome sequencing consortium"/>
            <person name="Shimoshige H."/>
            <person name="Shimamura S."/>
            <person name="Taoka A."/>
            <person name="Kobayashi H."/>
            <person name="Maekawa T."/>
        </authorList>
    </citation>
    <scope>NUCLEOTIDE SEQUENCE [LARGE SCALE GENOMIC DNA]</scope>
    <source>
        <strain evidence="4 5">FCR-1</strain>
    </source>
</reference>
<dbReference type="Gene3D" id="3.40.50.2300">
    <property type="match status" value="1"/>
</dbReference>
<dbReference type="EC" id="2.7.4.25" evidence="4"/>
<dbReference type="PANTHER" id="PTHR44591">
    <property type="entry name" value="STRESS RESPONSE REGULATOR PROTEIN 1"/>
    <property type="match status" value="1"/>
</dbReference>
<protein>
    <submittedName>
        <fullName evidence="4">Cytidylate kinase</fullName>
        <ecNumber evidence="4">2.7.4.25</ecNumber>
    </submittedName>
</protein>
<feature type="modified residue" description="4-aspartylphosphate" evidence="2">
    <location>
        <position position="321"/>
    </location>
</feature>
<accession>A0ABQ0C7N5</accession>
<feature type="domain" description="Response regulatory" evidence="3">
    <location>
        <begin position="252"/>
        <end position="387"/>
    </location>
</feature>
<evidence type="ECO:0000313" key="4">
    <source>
        <dbReference type="EMBL" id="GAB0056897.1"/>
    </source>
</evidence>